<protein>
    <submittedName>
        <fullName evidence="1">Hypothetical_protein</fullName>
    </submittedName>
</protein>
<evidence type="ECO:0000313" key="1">
    <source>
        <dbReference type="EMBL" id="CAL5992367.1"/>
    </source>
</evidence>
<gene>
    <name evidence="1" type="ORF">HINF_LOCUS12550</name>
</gene>
<reference evidence="1 2" key="1">
    <citation type="submission" date="2024-07" db="EMBL/GenBank/DDBJ databases">
        <authorList>
            <person name="Akdeniz Z."/>
        </authorList>
    </citation>
    <scope>NUCLEOTIDE SEQUENCE [LARGE SCALE GENOMIC DNA]</scope>
</reference>
<dbReference type="EMBL" id="CAXDID020000028">
    <property type="protein sequence ID" value="CAL5992367.1"/>
    <property type="molecule type" value="Genomic_DNA"/>
</dbReference>
<accession>A0ABP1HHV8</accession>
<name>A0ABP1HHV8_9EUKA</name>
<organism evidence="1 2">
    <name type="scientific">Hexamita inflata</name>
    <dbReference type="NCBI Taxonomy" id="28002"/>
    <lineage>
        <taxon>Eukaryota</taxon>
        <taxon>Metamonada</taxon>
        <taxon>Diplomonadida</taxon>
        <taxon>Hexamitidae</taxon>
        <taxon>Hexamitinae</taxon>
        <taxon>Hexamita</taxon>
    </lineage>
</organism>
<comment type="caution">
    <text evidence="1">The sequence shown here is derived from an EMBL/GenBank/DDBJ whole genome shotgun (WGS) entry which is preliminary data.</text>
</comment>
<proteinExistence type="predicted"/>
<dbReference type="Proteomes" id="UP001642409">
    <property type="component" value="Unassembled WGS sequence"/>
</dbReference>
<evidence type="ECO:0000313" key="2">
    <source>
        <dbReference type="Proteomes" id="UP001642409"/>
    </source>
</evidence>
<sequence>MKQCITQVITRYANYSKEQAICNIINFARSCSELFKIINVAFDEEFILDVIRTNITVYQKILFESNRIICVDQFTDKIILIPSVLSRKTPTNQRMANKVVLERKQSLIHSS</sequence>
<keyword evidence="2" id="KW-1185">Reference proteome</keyword>